<proteinExistence type="predicted"/>
<dbReference type="GO" id="GO:0005829">
    <property type="term" value="C:cytosol"/>
    <property type="evidence" value="ECO:0007669"/>
    <property type="project" value="TreeGrafter"/>
</dbReference>
<dbReference type="InterPro" id="IPR014369">
    <property type="entry name" value="Gly/Sar_N_MeTrfase"/>
</dbReference>
<dbReference type="GO" id="GO:0046498">
    <property type="term" value="P:S-adenosylhomocysteine metabolic process"/>
    <property type="evidence" value="ECO:0007669"/>
    <property type="project" value="TreeGrafter"/>
</dbReference>
<comment type="caution">
    <text evidence="8">The sequence shown here is derived from an EMBL/GenBank/DDBJ whole genome shotgun (WGS) entry which is preliminary data.</text>
</comment>
<evidence type="ECO:0000256" key="2">
    <source>
        <dbReference type="ARBA" id="ARBA00019972"/>
    </source>
</evidence>
<dbReference type="GO" id="GO:1901052">
    <property type="term" value="P:sarcosine metabolic process"/>
    <property type="evidence" value="ECO:0007669"/>
    <property type="project" value="TreeGrafter"/>
</dbReference>
<dbReference type="GO" id="GO:0006730">
    <property type="term" value="P:one-carbon metabolic process"/>
    <property type="evidence" value="ECO:0007669"/>
    <property type="project" value="TreeGrafter"/>
</dbReference>
<evidence type="ECO:0000313" key="8">
    <source>
        <dbReference type="EMBL" id="GBP03248.1"/>
    </source>
</evidence>
<gene>
    <name evidence="8" type="primary">GNMT</name>
    <name evidence="8" type="ORF">EVAR_2667_1</name>
</gene>
<dbReference type="GO" id="GO:0005542">
    <property type="term" value="F:folic acid binding"/>
    <property type="evidence" value="ECO:0007669"/>
    <property type="project" value="UniProtKB-KW"/>
</dbReference>
<dbReference type="EMBL" id="BGZK01000009">
    <property type="protein sequence ID" value="GBP03248.1"/>
    <property type="molecule type" value="Genomic_DNA"/>
</dbReference>
<keyword evidence="3 8" id="KW-0489">Methyltransferase</keyword>
<dbReference type="GO" id="GO:0032259">
    <property type="term" value="P:methylation"/>
    <property type="evidence" value="ECO:0007669"/>
    <property type="project" value="UniProtKB-KW"/>
</dbReference>
<dbReference type="GO" id="GO:1904047">
    <property type="term" value="F:S-adenosyl-L-methionine binding"/>
    <property type="evidence" value="ECO:0007669"/>
    <property type="project" value="TreeGrafter"/>
</dbReference>
<dbReference type="PANTHER" id="PTHR16458">
    <property type="entry name" value="GLYCINE N-METHYLTRANSFERASE"/>
    <property type="match status" value="1"/>
</dbReference>
<evidence type="ECO:0000256" key="7">
    <source>
        <dbReference type="ARBA" id="ARBA00048261"/>
    </source>
</evidence>
<evidence type="ECO:0000256" key="6">
    <source>
        <dbReference type="ARBA" id="ARBA00022954"/>
    </source>
</evidence>
<evidence type="ECO:0000256" key="4">
    <source>
        <dbReference type="ARBA" id="ARBA00022679"/>
    </source>
</evidence>
<evidence type="ECO:0000256" key="1">
    <source>
        <dbReference type="ARBA" id="ARBA00011999"/>
    </source>
</evidence>
<dbReference type="PANTHER" id="PTHR16458:SF2">
    <property type="entry name" value="GLYCINE N-METHYLTRANSFERASE"/>
    <property type="match status" value="1"/>
</dbReference>
<dbReference type="OrthoDB" id="3647at2759"/>
<dbReference type="GO" id="GO:0006111">
    <property type="term" value="P:regulation of gluconeogenesis"/>
    <property type="evidence" value="ECO:0007669"/>
    <property type="project" value="TreeGrafter"/>
</dbReference>
<evidence type="ECO:0000256" key="3">
    <source>
        <dbReference type="ARBA" id="ARBA00022603"/>
    </source>
</evidence>
<dbReference type="Proteomes" id="UP000299102">
    <property type="component" value="Unassembled WGS sequence"/>
</dbReference>
<keyword evidence="4 8" id="KW-0808">Transferase</keyword>
<dbReference type="GO" id="GO:0017174">
    <property type="term" value="F:glycine N-methyltransferase activity"/>
    <property type="evidence" value="ECO:0007669"/>
    <property type="project" value="UniProtKB-EC"/>
</dbReference>
<dbReference type="AlphaFoldDB" id="A0A4C1SPT9"/>
<keyword evidence="5" id="KW-0949">S-adenosyl-L-methionine</keyword>
<dbReference type="GO" id="GO:0016594">
    <property type="term" value="F:glycine binding"/>
    <property type="evidence" value="ECO:0007669"/>
    <property type="project" value="TreeGrafter"/>
</dbReference>
<accession>A0A4C1SPT9</accession>
<dbReference type="Gene3D" id="3.40.50.150">
    <property type="entry name" value="Vaccinia Virus protein VP39"/>
    <property type="match status" value="1"/>
</dbReference>
<dbReference type="STRING" id="151549.A0A4C1SPT9"/>
<dbReference type="InterPro" id="IPR029063">
    <property type="entry name" value="SAM-dependent_MTases_sf"/>
</dbReference>
<dbReference type="EC" id="2.1.1.20" evidence="1"/>
<reference evidence="8 9" key="1">
    <citation type="journal article" date="2019" name="Commun. Biol.">
        <title>The bagworm genome reveals a unique fibroin gene that provides high tensile strength.</title>
        <authorList>
            <person name="Kono N."/>
            <person name="Nakamura H."/>
            <person name="Ohtoshi R."/>
            <person name="Tomita M."/>
            <person name="Numata K."/>
            <person name="Arakawa K."/>
        </authorList>
    </citation>
    <scope>NUCLEOTIDE SEQUENCE [LARGE SCALE GENOMIC DNA]</scope>
</reference>
<evidence type="ECO:0000256" key="5">
    <source>
        <dbReference type="ARBA" id="ARBA00022691"/>
    </source>
</evidence>
<comment type="catalytic activity">
    <reaction evidence="7">
        <text>glycine + S-adenosyl-L-methionine = sarcosine + S-adenosyl-L-homocysteine + H(+)</text>
        <dbReference type="Rhea" id="RHEA:19937"/>
        <dbReference type="ChEBI" id="CHEBI:15378"/>
        <dbReference type="ChEBI" id="CHEBI:57305"/>
        <dbReference type="ChEBI" id="CHEBI:57433"/>
        <dbReference type="ChEBI" id="CHEBI:57856"/>
        <dbReference type="ChEBI" id="CHEBI:59789"/>
        <dbReference type="EC" id="2.1.1.20"/>
    </reaction>
    <physiologicalReaction direction="left-to-right" evidence="7">
        <dbReference type="Rhea" id="RHEA:19938"/>
    </physiologicalReaction>
</comment>
<evidence type="ECO:0000313" key="9">
    <source>
        <dbReference type="Proteomes" id="UP000299102"/>
    </source>
</evidence>
<sequence>MNLMTREPAQLIYVITLLVIEEANWKTLHRDVQRFQPGAQFDAVLCLGNSFAHLLDEFGDQREQLEALRNFALCLKPGGILIIDHRNYDSIIDSGDTPNKSIYYNRYGGPQPASLPSQAAGQRENNSACREFHFDYEMTQL</sequence>
<dbReference type="SUPFAM" id="SSF53335">
    <property type="entry name" value="S-adenosyl-L-methionine-dependent methyltransferases"/>
    <property type="match status" value="1"/>
</dbReference>
<dbReference type="GO" id="GO:0046500">
    <property type="term" value="P:S-adenosylmethionine metabolic process"/>
    <property type="evidence" value="ECO:0007669"/>
    <property type="project" value="TreeGrafter"/>
</dbReference>
<organism evidence="8 9">
    <name type="scientific">Eumeta variegata</name>
    <name type="common">Bagworm moth</name>
    <name type="synonym">Eumeta japonica</name>
    <dbReference type="NCBI Taxonomy" id="151549"/>
    <lineage>
        <taxon>Eukaryota</taxon>
        <taxon>Metazoa</taxon>
        <taxon>Ecdysozoa</taxon>
        <taxon>Arthropoda</taxon>
        <taxon>Hexapoda</taxon>
        <taxon>Insecta</taxon>
        <taxon>Pterygota</taxon>
        <taxon>Neoptera</taxon>
        <taxon>Endopterygota</taxon>
        <taxon>Lepidoptera</taxon>
        <taxon>Glossata</taxon>
        <taxon>Ditrysia</taxon>
        <taxon>Tineoidea</taxon>
        <taxon>Psychidae</taxon>
        <taxon>Oiketicinae</taxon>
        <taxon>Eumeta</taxon>
    </lineage>
</organism>
<dbReference type="GO" id="GO:0051289">
    <property type="term" value="P:protein homotetramerization"/>
    <property type="evidence" value="ECO:0007669"/>
    <property type="project" value="TreeGrafter"/>
</dbReference>
<name>A0A4C1SPT9_EUMVA</name>
<keyword evidence="9" id="KW-1185">Reference proteome</keyword>
<keyword evidence="6" id="KW-0290">Folate-binding</keyword>
<protein>
    <recommendedName>
        <fullName evidence="2">Glycine N-methyltransferase</fullName>
        <ecNumber evidence="1">2.1.1.20</ecNumber>
    </recommendedName>
</protein>
<dbReference type="GO" id="GO:0042802">
    <property type="term" value="F:identical protein binding"/>
    <property type="evidence" value="ECO:0007669"/>
    <property type="project" value="TreeGrafter"/>
</dbReference>